<proteinExistence type="predicted"/>
<evidence type="ECO:0000313" key="1">
    <source>
        <dbReference type="EMBL" id="KAJ1149370.1"/>
    </source>
</evidence>
<dbReference type="AlphaFoldDB" id="A0AAV7RB57"/>
<dbReference type="Gene3D" id="1.10.287.3160">
    <property type="match status" value="1"/>
</dbReference>
<dbReference type="Proteomes" id="UP001066276">
    <property type="component" value="Chromosome 5"/>
</dbReference>
<keyword evidence="2" id="KW-1185">Reference proteome</keyword>
<reference evidence="1" key="1">
    <citation type="journal article" date="2022" name="bioRxiv">
        <title>Sequencing and chromosome-scale assembly of the giantPleurodeles waltlgenome.</title>
        <authorList>
            <person name="Brown T."/>
            <person name="Elewa A."/>
            <person name="Iarovenko S."/>
            <person name="Subramanian E."/>
            <person name="Araus A.J."/>
            <person name="Petzold A."/>
            <person name="Susuki M."/>
            <person name="Suzuki K.-i.T."/>
            <person name="Hayashi T."/>
            <person name="Toyoda A."/>
            <person name="Oliveira C."/>
            <person name="Osipova E."/>
            <person name="Leigh N.D."/>
            <person name="Simon A."/>
            <person name="Yun M.H."/>
        </authorList>
    </citation>
    <scope>NUCLEOTIDE SEQUENCE</scope>
    <source>
        <strain evidence="1">20211129_DDA</strain>
        <tissue evidence="1">Liver</tissue>
    </source>
</reference>
<evidence type="ECO:0000313" key="2">
    <source>
        <dbReference type="Proteomes" id="UP001066276"/>
    </source>
</evidence>
<comment type="caution">
    <text evidence="1">The sequence shown here is derived from an EMBL/GenBank/DDBJ whole genome shotgun (WGS) entry which is preliminary data.</text>
</comment>
<dbReference type="EMBL" id="JANPWB010000009">
    <property type="protein sequence ID" value="KAJ1149370.1"/>
    <property type="molecule type" value="Genomic_DNA"/>
</dbReference>
<accession>A0AAV7RB57</accession>
<gene>
    <name evidence="1" type="ORF">NDU88_002180</name>
</gene>
<name>A0AAV7RB57_PLEWA</name>
<protein>
    <submittedName>
        <fullName evidence="1">Uncharacterized protein</fullName>
    </submittedName>
</protein>
<sequence length="177" mass="19837">MVEAQPHSKYLQKGDLLALFGYLGDNLSIPMEDDVPRPRYGLFQQLHSRPPTSLAVNKEVLDLLLREWKAPEKTDLPRFLTWLYPLAKGDIEFPSSLKIDSLLSHLDSCLSIFSEEVPISDFGDPREEASLKKSFSSLNLAFRAAISAVYPSESLVKAFHSLTLALRKGVDRASLFS</sequence>
<organism evidence="1 2">
    <name type="scientific">Pleurodeles waltl</name>
    <name type="common">Iberian ribbed newt</name>
    <dbReference type="NCBI Taxonomy" id="8319"/>
    <lineage>
        <taxon>Eukaryota</taxon>
        <taxon>Metazoa</taxon>
        <taxon>Chordata</taxon>
        <taxon>Craniata</taxon>
        <taxon>Vertebrata</taxon>
        <taxon>Euteleostomi</taxon>
        <taxon>Amphibia</taxon>
        <taxon>Batrachia</taxon>
        <taxon>Caudata</taxon>
        <taxon>Salamandroidea</taxon>
        <taxon>Salamandridae</taxon>
        <taxon>Pleurodelinae</taxon>
        <taxon>Pleurodeles</taxon>
    </lineage>
</organism>